<dbReference type="Pfam" id="PF00353">
    <property type="entry name" value="HemolysinCabind"/>
    <property type="match status" value="6"/>
</dbReference>
<dbReference type="PROSITE" id="PS00330">
    <property type="entry name" value="HEMOLYSIN_CALCIUM"/>
    <property type="match status" value="1"/>
</dbReference>
<dbReference type="Pfam" id="PF14252">
    <property type="entry name" value="DUF4347"/>
    <property type="match status" value="1"/>
</dbReference>
<dbReference type="RefSeq" id="WP_323273709.1">
    <property type="nucleotide sequence ID" value="NZ_JAYGHT010000094.1"/>
</dbReference>
<keyword evidence="3" id="KW-0732">Signal</keyword>
<proteinExistence type="predicted"/>
<dbReference type="InterPro" id="IPR025592">
    <property type="entry name" value="DUF4347"/>
</dbReference>
<comment type="caution">
    <text evidence="8">The sequence shown here is derived from an EMBL/GenBank/DDBJ whole genome shotgun (WGS) entry which is preliminary data.</text>
</comment>
<dbReference type="Pfam" id="PF17963">
    <property type="entry name" value="Big_9"/>
    <property type="match status" value="4"/>
</dbReference>
<dbReference type="InterPro" id="IPR018511">
    <property type="entry name" value="Hemolysin-typ_Ca-bd_CS"/>
</dbReference>
<gene>
    <name evidence="8" type="ORF">VB854_17680</name>
</gene>
<dbReference type="Proteomes" id="UP001301728">
    <property type="component" value="Unassembled WGS sequence"/>
</dbReference>
<evidence type="ECO:0000256" key="4">
    <source>
        <dbReference type="ARBA" id="ARBA00022737"/>
    </source>
</evidence>
<dbReference type="Gene3D" id="2.60.40.2030">
    <property type="match status" value="1"/>
</dbReference>
<sequence>MMFSNSGSTQTSYCTISTQLLQDPEQFQKSQETCFSLALQTSKTNILVILDAQVEDCEKLQKGVVPQAKVILLDRTEDGIEQITQALRKYTDLSEIHIISHGSPGCLQLGNTQLSLDTLKRYASQLQTWSVPSLILYGCHVAAGDAGVEFIEKLHQITGAKIAASANKTGDSALGGDWNLEVKTDEFKVSLALTSEAIAHYSSVLATPINSLGIITPDPIPGPPPDDQSYNAPDITGTEITYNFQRGEPNLRIVNGFVAENAEFLAGSILNDFELRRVDNDNIEGNRQLLWFERDSQTAAELNLRPPLPKLSAEFPDRDIMEIALFDDVINRGTDNIFANATTQSDQNINNIERVDYIATNGLTTSNTASDLDSVGFLILERAGNDSFKIAPILDLDANGVPSEYGELVLIAENEWGRDTSFTLETSVLRSDNSDGLLQRSADVTPQFVGGVYVSYTDLGVLAGETFFGYSLFANDVNGTPDQLVDFTNAAVFPTNTNEADGGLDLIAGGVVYSKVLVSISDATAVNEGEDATFTVSLQRETATNVTVEYTTRDGTATANEDYTPIPTGTITILAGEIEATIPVKTLPDQIEEPDETFSVILTSTNQGFIGDTEGIGTIIDVPPTTTIGGSIFTDTNGNNTLDTDEPRLPNITVNLVDGNGNTVANVVTDDNGNYEFTNVPPGTYNVVVDTTDPDIPEGATLAIPSISVEVSGNQPQPDINFGFTPANVPPVANNPTATTRFGVPTDPIPLVITDPNENEDLTTIDLDPDTDGIQTRRQVEEQGQIQGTFELQPLVDNQPPTVIFTPAPGFPGQADPITITYTVADNLGAISDPGTIAVTVTPNQPPTVFDVEPDDRIPNNSNPIPLPLIEGTDFFDDDEIVSITFTLPPAEQGVLLLNGEEVTDPAQLENLPIDQLGNVTFQPNPEFTDEGENVNVRFTYTVTDNDGASSTANITIPINQAPIAEDAEARTRIGIEVTVDLEVSDPDPDGEVDLNTIDLIPETPDIDTTFTVEGQGTFTVVENQPSVLFTPVPEFTDEFTGGIVTIPYTIQDDLGAISNLANISVRVNQPPVADNVTTDSTLNVSPVAIPLSTANFRDPDPDGTVETISFTLPTPAQGLLLLDGVAVTDATQVQDLTLDQLDNLTFQPNLVFAGNASFSYTVTDNDGDISNVANITIPIVPLSVPSFPDPVNLPPQAQDKTETITNDGSASNLPQLIATDPDGTVEFLTIVELPPNGILFLNGEEITSLDQVSRLTAEQAGQLSFQPDPNFIGEASFTFTATDNDGAVSNIATVRLNVEEDAVFPPNQPVDDGGCDCPPLPEFAGIDLPNRPSVIPNPSNVEQPIIGSATEDTLRGTLTDDEILASLETAVIIGFEGNDSVFGTTGDLLIFGDEGSDSLFGDFGNDTIIGTNGAGSGISVGDVLEQDILYGNEGNDILQGGPGNDTIFSGEQDDFTFGGQDNDIILGDLGNDTLYGDQGDDSMLGDTVDEEEIEPERGLNGVLDLMWGGAGDDSINGGRGNDTLSGGDGNDDVRGGKEDDLVYGEAGDDLLYGDLGNDHLCGDEGNDTIYGDINDNVNFADTPGQDTLCGGIGNDLMFGNQDNDRLCGGEDSDTLYGGLGEDTLYGELGDDWLFGDEGNDLLFGGSGSDRFLIFSNEGIDTIGDFQLGTDFIALGGGLTFDQLTFTQEGTSTILSLDGQQLAILNNIQVSALTESSFTALVN</sequence>
<dbReference type="InterPro" id="IPR050557">
    <property type="entry name" value="RTX_toxin/Mannuronan_C5-epim"/>
</dbReference>
<evidence type="ECO:0000256" key="6">
    <source>
        <dbReference type="SAM" id="MobiDB-lite"/>
    </source>
</evidence>
<feature type="region of interest" description="Disordered" evidence="6">
    <location>
        <begin position="1515"/>
        <end position="1539"/>
    </location>
</feature>
<dbReference type="Pfam" id="PF03160">
    <property type="entry name" value="Calx-beta"/>
    <property type="match status" value="1"/>
</dbReference>
<dbReference type="InterPro" id="IPR001343">
    <property type="entry name" value="Hemolysn_Ca-bd"/>
</dbReference>
<dbReference type="InterPro" id="IPR038081">
    <property type="entry name" value="CalX-like_sf"/>
</dbReference>
<dbReference type="Gene3D" id="2.60.40.10">
    <property type="entry name" value="Immunoglobulins"/>
    <property type="match status" value="1"/>
</dbReference>
<dbReference type="PANTHER" id="PTHR38340">
    <property type="entry name" value="S-LAYER PROTEIN"/>
    <property type="match status" value="1"/>
</dbReference>
<evidence type="ECO:0000259" key="7">
    <source>
        <dbReference type="SMART" id="SM00237"/>
    </source>
</evidence>
<dbReference type="InterPro" id="IPR033764">
    <property type="entry name" value="Sdr_B"/>
</dbReference>
<dbReference type="Gene3D" id="2.150.10.10">
    <property type="entry name" value="Serralysin-like metalloprotease, C-terminal"/>
    <property type="match status" value="3"/>
</dbReference>
<evidence type="ECO:0000256" key="5">
    <source>
        <dbReference type="ARBA" id="ARBA00022837"/>
    </source>
</evidence>
<dbReference type="Gene3D" id="2.60.40.2810">
    <property type="match status" value="1"/>
</dbReference>
<dbReference type="SMART" id="SM00237">
    <property type="entry name" value="Calx_beta"/>
    <property type="match status" value="1"/>
</dbReference>
<keyword evidence="5" id="KW-0106">Calcium</keyword>
<keyword evidence="4" id="KW-0677">Repeat</keyword>
<dbReference type="Pfam" id="PF17210">
    <property type="entry name" value="SdrD_B"/>
    <property type="match status" value="1"/>
</dbReference>
<reference evidence="8 9" key="1">
    <citation type="submission" date="2023-12" db="EMBL/GenBank/DDBJ databases">
        <title>Baltic Sea Cyanobacteria.</title>
        <authorList>
            <person name="Delbaje E."/>
            <person name="Fewer D.P."/>
            <person name="Shishido T.K."/>
        </authorList>
    </citation>
    <scope>NUCLEOTIDE SEQUENCE [LARGE SCALE GENOMIC DNA]</scope>
    <source>
        <strain evidence="8 9">CCNP 1315</strain>
    </source>
</reference>
<evidence type="ECO:0000313" key="8">
    <source>
        <dbReference type="EMBL" id="MEA5520775.1"/>
    </source>
</evidence>
<evidence type="ECO:0000256" key="2">
    <source>
        <dbReference type="ARBA" id="ARBA00022525"/>
    </source>
</evidence>
<organism evidence="8 9">
    <name type="scientific">Limnoraphis robusta CCNP1315</name>
    <dbReference type="NCBI Taxonomy" id="3110306"/>
    <lineage>
        <taxon>Bacteria</taxon>
        <taxon>Bacillati</taxon>
        <taxon>Cyanobacteriota</taxon>
        <taxon>Cyanophyceae</taxon>
        <taxon>Oscillatoriophycideae</taxon>
        <taxon>Oscillatoriales</taxon>
        <taxon>Sirenicapillariaceae</taxon>
        <taxon>Limnoraphis</taxon>
    </lineage>
</organism>
<protein>
    <submittedName>
        <fullName evidence="8">DUF4347 domain-containing protein</fullName>
    </submittedName>
</protein>
<comment type="subcellular location">
    <subcellularLocation>
        <location evidence="1">Secreted</location>
    </subcellularLocation>
</comment>
<dbReference type="EMBL" id="JAYGHT010000094">
    <property type="protein sequence ID" value="MEA5520775.1"/>
    <property type="molecule type" value="Genomic_DNA"/>
</dbReference>
<keyword evidence="2" id="KW-0964">Secreted</keyword>
<evidence type="ECO:0000256" key="1">
    <source>
        <dbReference type="ARBA" id="ARBA00004613"/>
    </source>
</evidence>
<accession>A0ABU5U0S5</accession>
<dbReference type="SUPFAM" id="SSF117074">
    <property type="entry name" value="Hypothetical protein PA1324"/>
    <property type="match status" value="1"/>
</dbReference>
<dbReference type="InterPro" id="IPR011049">
    <property type="entry name" value="Serralysin-like_metalloprot_C"/>
</dbReference>
<evidence type="ECO:0000313" key="9">
    <source>
        <dbReference type="Proteomes" id="UP001301728"/>
    </source>
</evidence>
<keyword evidence="9" id="KW-1185">Reference proteome</keyword>
<dbReference type="InterPro" id="IPR003644">
    <property type="entry name" value="Calx_beta"/>
</dbReference>
<name>A0ABU5U0S5_9CYAN</name>
<dbReference type="PRINTS" id="PR00313">
    <property type="entry name" value="CABNDNGRPT"/>
</dbReference>
<evidence type="ECO:0000256" key="3">
    <source>
        <dbReference type="ARBA" id="ARBA00022729"/>
    </source>
</evidence>
<dbReference type="InterPro" id="IPR013783">
    <property type="entry name" value="Ig-like_fold"/>
</dbReference>
<dbReference type="PANTHER" id="PTHR38340:SF1">
    <property type="entry name" value="S-LAYER PROTEIN"/>
    <property type="match status" value="1"/>
</dbReference>
<dbReference type="SUPFAM" id="SSF51120">
    <property type="entry name" value="beta-Roll"/>
    <property type="match status" value="4"/>
</dbReference>
<feature type="domain" description="Calx-beta" evidence="7">
    <location>
        <begin position="507"/>
        <end position="603"/>
    </location>
</feature>
<dbReference type="SUPFAM" id="SSF141072">
    <property type="entry name" value="CalX-like"/>
    <property type="match status" value="1"/>
</dbReference>